<gene>
    <name evidence="2" type="ORF">DYI28_21080</name>
</gene>
<dbReference type="Proteomes" id="UP000318823">
    <property type="component" value="Chromosome"/>
</dbReference>
<reference evidence="3" key="1">
    <citation type="journal article" date="2018" name="J. Anim. Genet.">
        <title>Acquired interbacterial defense systems protect against interspecies antagonism in the human gut microbiome.</title>
        <authorList>
            <person name="Ross B.D."/>
            <person name="Verster A.J."/>
            <person name="Radey M.C."/>
            <person name="Schmidtke D.T."/>
            <person name="Pope C.E."/>
            <person name="Hoffman L.R."/>
            <person name="Hajjar A."/>
            <person name="Peterson S.B."/>
            <person name="Borenstein E."/>
            <person name="Mougous J."/>
        </authorList>
    </citation>
    <scope>NUCLEOTIDE SEQUENCE [LARGE SCALE GENOMIC DNA]</scope>
    <source>
        <strain evidence="3">3725 D1 iv</strain>
    </source>
</reference>
<keyword evidence="1" id="KW-0472">Membrane</keyword>
<protein>
    <submittedName>
        <fullName evidence="2">Uncharacterized protein</fullName>
    </submittedName>
</protein>
<dbReference type="EMBL" id="CP041395">
    <property type="protein sequence ID" value="QDM10990.1"/>
    <property type="molecule type" value="Genomic_DNA"/>
</dbReference>
<sequence>MRERLVKRNVKHKTLQPIYMKNFIQWFIGIFVLIASFIGCQATNDETGKITISAEERKLNLQAPNGEYLAGGDLVRLKKMLAPCIGTIEKDSVVYDFEILSIQYDSLHYGLIADIEFVTKSGYHNHLVMEYDGKEESLSNTDD</sequence>
<proteinExistence type="predicted"/>
<evidence type="ECO:0000313" key="3">
    <source>
        <dbReference type="Proteomes" id="UP000318823"/>
    </source>
</evidence>
<keyword evidence="1" id="KW-0812">Transmembrane</keyword>
<accession>A0AAP9DLP3</accession>
<name>A0AAP9DLP3_BACOV</name>
<keyword evidence="1" id="KW-1133">Transmembrane helix</keyword>
<evidence type="ECO:0000313" key="2">
    <source>
        <dbReference type="EMBL" id="QDM10990.1"/>
    </source>
</evidence>
<feature type="transmembrane region" description="Helical" evidence="1">
    <location>
        <begin position="20"/>
        <end position="39"/>
    </location>
</feature>
<dbReference type="AlphaFoldDB" id="A0AAP9DLP3"/>
<organism evidence="2 3">
    <name type="scientific">Bacteroides ovatus</name>
    <dbReference type="NCBI Taxonomy" id="28116"/>
    <lineage>
        <taxon>Bacteria</taxon>
        <taxon>Pseudomonadati</taxon>
        <taxon>Bacteroidota</taxon>
        <taxon>Bacteroidia</taxon>
        <taxon>Bacteroidales</taxon>
        <taxon>Bacteroidaceae</taxon>
        <taxon>Bacteroides</taxon>
    </lineage>
</organism>
<dbReference type="RefSeq" id="WP_032845358.1">
    <property type="nucleotide sequence ID" value="NZ_CAXSRA010000007.1"/>
</dbReference>
<evidence type="ECO:0000256" key="1">
    <source>
        <dbReference type="SAM" id="Phobius"/>
    </source>
</evidence>